<keyword evidence="7 10" id="KW-0472">Membrane</keyword>
<organism evidence="12 13">
    <name type="scientific">Monodelphis domestica</name>
    <name type="common">Gray short-tailed opossum</name>
    <dbReference type="NCBI Taxonomy" id="13616"/>
    <lineage>
        <taxon>Eukaryota</taxon>
        <taxon>Metazoa</taxon>
        <taxon>Chordata</taxon>
        <taxon>Craniata</taxon>
        <taxon>Vertebrata</taxon>
        <taxon>Euteleostomi</taxon>
        <taxon>Mammalia</taxon>
        <taxon>Metatheria</taxon>
        <taxon>Didelphimorphia</taxon>
        <taxon>Didelphidae</taxon>
        <taxon>Monodelphis</taxon>
    </lineage>
</organism>
<feature type="transmembrane region" description="Helical" evidence="10">
    <location>
        <begin position="27"/>
        <end position="51"/>
    </location>
</feature>
<gene>
    <name evidence="12" type="primary">LOC100025151</name>
</gene>
<dbReference type="GO" id="GO:0004984">
    <property type="term" value="F:olfactory receptor activity"/>
    <property type="evidence" value="ECO:0000318"/>
    <property type="project" value="GO_Central"/>
</dbReference>
<evidence type="ECO:0000256" key="9">
    <source>
        <dbReference type="RuleBase" id="RU000688"/>
    </source>
</evidence>
<dbReference type="PROSITE" id="PS00237">
    <property type="entry name" value="G_PROTEIN_RECEP_F1_1"/>
    <property type="match status" value="1"/>
</dbReference>
<evidence type="ECO:0000256" key="4">
    <source>
        <dbReference type="ARBA" id="ARBA00022692"/>
    </source>
</evidence>
<evidence type="ECO:0000256" key="1">
    <source>
        <dbReference type="ARBA" id="ARBA00004651"/>
    </source>
</evidence>
<dbReference type="CDD" id="cd15225">
    <property type="entry name" value="7tmA_OR10A-like"/>
    <property type="match status" value="1"/>
</dbReference>
<protein>
    <recommendedName>
        <fullName evidence="10">Olfactory receptor</fullName>
    </recommendedName>
</protein>
<evidence type="ECO:0000313" key="12">
    <source>
        <dbReference type="Ensembl" id="ENSMODP00000048351.1"/>
    </source>
</evidence>
<evidence type="ECO:0000256" key="10">
    <source>
        <dbReference type="RuleBase" id="RU363047"/>
    </source>
</evidence>
<reference evidence="12" key="1">
    <citation type="journal article" date="2007" name="Nature">
        <title>Genome of the marsupial Monodelphis domestica reveals innovation in non-coding sequences.</title>
        <authorList>
            <person name="Mikkelsen T.S."/>
            <person name="Wakefield M.J."/>
            <person name="Aken B."/>
            <person name="Amemiya C.T."/>
            <person name="Chang J.L."/>
            <person name="Duke S."/>
            <person name="Garber M."/>
            <person name="Gentles A.J."/>
            <person name="Goodstadt L."/>
            <person name="Heger A."/>
            <person name="Jurka J."/>
            <person name="Kamal M."/>
            <person name="Mauceli E."/>
            <person name="Searle S.M."/>
            <person name="Sharpe T."/>
            <person name="Baker M.L."/>
            <person name="Batzer M.A."/>
            <person name="Benos P.V."/>
            <person name="Belov K."/>
            <person name="Clamp M."/>
            <person name="Cook A."/>
            <person name="Cuff J."/>
            <person name="Das R."/>
            <person name="Davidow L."/>
            <person name="Deakin J.E."/>
            <person name="Fazzari M.J."/>
            <person name="Glass J.L."/>
            <person name="Grabherr M."/>
            <person name="Greally J.M."/>
            <person name="Gu W."/>
            <person name="Hore T.A."/>
            <person name="Huttley G.A."/>
            <person name="Kleber M."/>
            <person name="Jirtle R.L."/>
            <person name="Koina E."/>
            <person name="Lee J.T."/>
            <person name="Mahony S."/>
            <person name="Marra M.A."/>
            <person name="Miller R.D."/>
            <person name="Nicholls R.D."/>
            <person name="Oda M."/>
            <person name="Papenfuss A.T."/>
            <person name="Parra Z.E."/>
            <person name="Pollock D.D."/>
            <person name="Ray D.A."/>
            <person name="Schein J.E."/>
            <person name="Speed T.P."/>
            <person name="Thompson K."/>
            <person name="VandeBerg J.L."/>
            <person name="Wade C.M."/>
            <person name="Walker J.A."/>
            <person name="Waters P.D."/>
            <person name="Webber C."/>
            <person name="Weidman J.R."/>
            <person name="Xie X."/>
            <person name="Zody M.C."/>
            <person name="Baldwin J."/>
            <person name="Abdouelleil A."/>
            <person name="Abdulkadir J."/>
            <person name="Abebe A."/>
            <person name="Abera B."/>
            <person name="Abreu J."/>
            <person name="Acer S.C."/>
            <person name="Aftuck L."/>
            <person name="Alexander A."/>
            <person name="An P."/>
            <person name="Anderson E."/>
            <person name="Anderson S."/>
            <person name="Arachi H."/>
            <person name="Azer M."/>
            <person name="Bachantsang P."/>
            <person name="Barry A."/>
            <person name="Bayul T."/>
            <person name="Berlin A."/>
            <person name="Bessette D."/>
            <person name="Bloom T."/>
            <person name="Bloom T."/>
            <person name="Boguslavskiy L."/>
            <person name="Bonnet C."/>
            <person name="Boukhgalter B."/>
            <person name="Bourzgui I."/>
            <person name="Brown A."/>
            <person name="Cahill P."/>
            <person name="Channer S."/>
            <person name="Cheshatsang Y."/>
            <person name="Chuda L."/>
            <person name="Citroen M."/>
            <person name="Collymore A."/>
            <person name="Cooke P."/>
            <person name="Costello M."/>
            <person name="D'Aco K."/>
            <person name="Daza R."/>
            <person name="De Haan G."/>
            <person name="DeGray S."/>
            <person name="DeMaso C."/>
            <person name="Dhargay N."/>
            <person name="Dooley K."/>
            <person name="Dooley E."/>
            <person name="Doricent M."/>
            <person name="Dorje P."/>
            <person name="Dorjee K."/>
            <person name="Dupes A."/>
            <person name="Elong R."/>
            <person name="Falk J."/>
            <person name="Farina A."/>
            <person name="Faro S."/>
            <person name="Ferguson D."/>
            <person name="Fisher S."/>
            <person name="Foley C.D."/>
            <person name="Franke A."/>
            <person name="Friedrich D."/>
            <person name="Gadbois L."/>
            <person name="Gearin G."/>
            <person name="Gearin C.R."/>
            <person name="Giannoukos G."/>
            <person name="Goode T."/>
            <person name="Graham J."/>
            <person name="Grandbois E."/>
            <person name="Grewal S."/>
            <person name="Gyaltsen K."/>
            <person name="Hafez N."/>
            <person name="Hagos B."/>
            <person name="Hall J."/>
            <person name="Henson C."/>
            <person name="Hollinger A."/>
            <person name="Honan T."/>
            <person name="Huard M.D."/>
            <person name="Hughes L."/>
            <person name="Hurhula B."/>
            <person name="Husby M.E."/>
            <person name="Kamat A."/>
            <person name="Kanga B."/>
            <person name="Kashin S."/>
            <person name="Khazanovich D."/>
            <person name="Kisner P."/>
            <person name="Lance K."/>
            <person name="Lara M."/>
            <person name="Lee W."/>
            <person name="Lennon N."/>
            <person name="Letendre F."/>
            <person name="LeVine R."/>
            <person name="Lipovsky A."/>
            <person name="Liu X."/>
            <person name="Liu J."/>
            <person name="Liu S."/>
            <person name="Lokyitsang T."/>
            <person name="Lokyitsang Y."/>
            <person name="Lubonja R."/>
            <person name="Lui A."/>
            <person name="MacDonald P."/>
            <person name="Magnisalis V."/>
            <person name="Maru K."/>
            <person name="Matthews C."/>
            <person name="McCusker W."/>
            <person name="McDonough S."/>
            <person name="Mehta T."/>
            <person name="Meldrim J."/>
            <person name="Meneus L."/>
            <person name="Mihai O."/>
            <person name="Mihalev A."/>
            <person name="Mihova T."/>
            <person name="Mittelman R."/>
            <person name="Mlenga V."/>
            <person name="Montmayeur A."/>
            <person name="Mulrain L."/>
            <person name="Navidi A."/>
            <person name="Naylor J."/>
            <person name="Negash T."/>
            <person name="Nguyen T."/>
            <person name="Nguyen N."/>
            <person name="Nicol R."/>
            <person name="Norbu C."/>
            <person name="Norbu N."/>
            <person name="Novod N."/>
            <person name="O'Neill B."/>
            <person name="Osman S."/>
            <person name="Markiewicz E."/>
            <person name="Oyono O.L."/>
            <person name="Patti C."/>
            <person name="Phunkhang P."/>
            <person name="Pierre F."/>
            <person name="Priest M."/>
            <person name="Raghuraman S."/>
            <person name="Rege F."/>
            <person name="Reyes R."/>
            <person name="Rise C."/>
            <person name="Rogov P."/>
            <person name="Ross K."/>
            <person name="Ryan E."/>
            <person name="Settipalli S."/>
            <person name="Shea T."/>
            <person name="Sherpa N."/>
            <person name="Shi L."/>
            <person name="Shih D."/>
            <person name="Sparrow T."/>
            <person name="Spaulding J."/>
            <person name="Stalker J."/>
            <person name="Stange-Thomann N."/>
            <person name="Stavropoulos S."/>
            <person name="Stone C."/>
            <person name="Strader C."/>
            <person name="Tesfaye S."/>
            <person name="Thomson T."/>
            <person name="Thoulutsang Y."/>
            <person name="Thoulutsang D."/>
            <person name="Topham K."/>
            <person name="Topping I."/>
            <person name="Tsamla T."/>
            <person name="Vassiliev H."/>
            <person name="Vo A."/>
            <person name="Wangchuk T."/>
            <person name="Wangdi T."/>
            <person name="Weiand M."/>
            <person name="Wilkinson J."/>
            <person name="Wilson A."/>
            <person name="Yadav S."/>
            <person name="Young G."/>
            <person name="Yu Q."/>
            <person name="Zembek L."/>
            <person name="Zhong D."/>
            <person name="Zimmer A."/>
            <person name="Zwirko Z."/>
            <person name="Jaffe D.B."/>
            <person name="Alvarez P."/>
            <person name="Brockman W."/>
            <person name="Butler J."/>
            <person name="Chin C."/>
            <person name="Gnerre S."/>
            <person name="MacCallum I."/>
            <person name="Graves J.A."/>
            <person name="Ponting C.P."/>
            <person name="Breen M."/>
            <person name="Samollow P.B."/>
            <person name="Lander E.S."/>
            <person name="Lindblad-Toh K."/>
        </authorList>
    </citation>
    <scope>NUCLEOTIDE SEQUENCE [LARGE SCALE GENOMIC DNA]</scope>
</reference>
<feature type="transmembrane region" description="Helical" evidence="10">
    <location>
        <begin position="140"/>
        <end position="164"/>
    </location>
</feature>
<feature type="transmembrane region" description="Helical" evidence="10">
    <location>
        <begin position="63"/>
        <end position="82"/>
    </location>
</feature>
<dbReference type="Pfam" id="PF13853">
    <property type="entry name" value="7tm_4"/>
    <property type="match status" value="1"/>
</dbReference>
<comment type="subcellular location">
    <subcellularLocation>
        <location evidence="1 10">Cell membrane</location>
        <topology evidence="1 10">Multi-pass membrane protein</topology>
    </subcellularLocation>
</comment>
<comment type="similarity">
    <text evidence="9">Belongs to the G-protein coupled receptor 1 family.</text>
</comment>
<dbReference type="KEGG" id="mdo:100025151"/>
<keyword evidence="8 9" id="KW-0807">Transducer</keyword>
<keyword evidence="6 10" id="KW-1133">Transmembrane helix</keyword>
<evidence type="ECO:0000256" key="2">
    <source>
        <dbReference type="ARBA" id="ARBA00022475"/>
    </source>
</evidence>
<accession>A0A5F8GMH8</accession>
<sequence length="309" mass="34581">MDEDNGTRVTGFILLGFSDLGTYQLSLFWGVFFVYLIILLGNSLIITLTLLDSALSTPMYFFLRHLSLLEIFCTTTIVPRMLGDLLSLHPFISLASCFTQMYFFILFAIAECCLLTAMAYDRFAAICRPLHYATLMNRQVCVSMVGVSYIVGITTGTSNAMLIFTLPFHGSNIVHNFFCDNLPILQLASADTFWAELGNFIFTLIVIIIPFALIVFSYVRILITILGLASAQGRQKVFSTCSSHLLVVTLFFGTGIIAHVKLGGNVSKDMDQILSLFYTVVTPMFNPFIYTLRNKEVMGALRRKLTKHL</sequence>
<proteinExistence type="inferred from homology"/>
<dbReference type="AlphaFoldDB" id="A0A5F8GMH8"/>
<dbReference type="PRINTS" id="PR00245">
    <property type="entry name" value="OLFACTORYR"/>
</dbReference>
<evidence type="ECO:0000259" key="11">
    <source>
        <dbReference type="PROSITE" id="PS50262"/>
    </source>
</evidence>
<dbReference type="InParanoid" id="A0A5F8GMH8"/>
<dbReference type="PANTHER" id="PTHR26453">
    <property type="entry name" value="OLFACTORY RECEPTOR"/>
    <property type="match status" value="1"/>
</dbReference>
<keyword evidence="5 10" id="KW-0552">Olfaction</keyword>
<dbReference type="Proteomes" id="UP000002280">
    <property type="component" value="Unplaced"/>
</dbReference>
<dbReference type="Gene3D" id="1.20.1070.10">
    <property type="entry name" value="Rhodopsin 7-helix transmembrane proteins"/>
    <property type="match status" value="1"/>
</dbReference>
<dbReference type="PROSITE" id="PS50262">
    <property type="entry name" value="G_PROTEIN_RECEP_F1_2"/>
    <property type="match status" value="1"/>
</dbReference>
<keyword evidence="3 10" id="KW-0716">Sensory transduction</keyword>
<dbReference type="Ensembl" id="ENSMODT00000086931.1">
    <property type="protein sequence ID" value="ENSMODP00000048351.1"/>
    <property type="gene ID" value="ENSMODG00000041388.1"/>
</dbReference>
<dbReference type="InterPro" id="IPR000725">
    <property type="entry name" value="Olfact_rcpt"/>
</dbReference>
<dbReference type="FunFam" id="1.20.1070.10:FF:000001">
    <property type="entry name" value="Olfactory receptor"/>
    <property type="match status" value="1"/>
</dbReference>
<dbReference type="GeneTree" id="ENSGT01150000286972"/>
<keyword evidence="9" id="KW-0297">G-protein coupled receptor</keyword>
<dbReference type="GO" id="GO:0004930">
    <property type="term" value="F:G protein-coupled receptor activity"/>
    <property type="evidence" value="ECO:0007669"/>
    <property type="project" value="UniProtKB-KW"/>
</dbReference>
<dbReference type="GeneID" id="100025151"/>
<keyword evidence="4 9" id="KW-0812">Transmembrane</keyword>
<feature type="transmembrane region" description="Helical" evidence="10">
    <location>
        <begin position="241"/>
        <end position="260"/>
    </location>
</feature>
<evidence type="ECO:0000256" key="6">
    <source>
        <dbReference type="ARBA" id="ARBA00022989"/>
    </source>
</evidence>
<feature type="transmembrane region" description="Helical" evidence="10">
    <location>
        <begin position="272"/>
        <end position="292"/>
    </location>
</feature>
<evidence type="ECO:0000256" key="7">
    <source>
        <dbReference type="ARBA" id="ARBA00023136"/>
    </source>
</evidence>
<dbReference type="RefSeq" id="XP_001376187.2">
    <property type="nucleotide sequence ID" value="XM_001376150.4"/>
</dbReference>
<feature type="domain" description="G-protein coupled receptors family 1 profile" evidence="11">
    <location>
        <begin position="41"/>
        <end position="290"/>
    </location>
</feature>
<dbReference type="GO" id="GO:0005886">
    <property type="term" value="C:plasma membrane"/>
    <property type="evidence" value="ECO:0000318"/>
    <property type="project" value="GO_Central"/>
</dbReference>
<reference evidence="12" key="2">
    <citation type="submission" date="2025-08" db="UniProtKB">
        <authorList>
            <consortium name="Ensembl"/>
        </authorList>
    </citation>
    <scope>IDENTIFICATION</scope>
</reference>
<dbReference type="OrthoDB" id="9975554at2759"/>
<dbReference type="InterPro" id="IPR017452">
    <property type="entry name" value="GPCR_Rhodpsn_7TM"/>
</dbReference>
<evidence type="ECO:0000256" key="5">
    <source>
        <dbReference type="ARBA" id="ARBA00022725"/>
    </source>
</evidence>
<dbReference type="SUPFAM" id="SSF81321">
    <property type="entry name" value="Family A G protein-coupled receptor-like"/>
    <property type="match status" value="1"/>
</dbReference>
<evidence type="ECO:0000256" key="8">
    <source>
        <dbReference type="ARBA" id="ARBA00023224"/>
    </source>
</evidence>
<reference evidence="12" key="3">
    <citation type="submission" date="2025-09" db="UniProtKB">
        <authorList>
            <consortium name="Ensembl"/>
        </authorList>
    </citation>
    <scope>IDENTIFICATION</scope>
</reference>
<dbReference type="GO" id="GO:0050911">
    <property type="term" value="P:detection of chemical stimulus involved in sensory perception of smell"/>
    <property type="evidence" value="ECO:0000318"/>
    <property type="project" value="GO_Central"/>
</dbReference>
<dbReference type="PRINTS" id="PR00237">
    <property type="entry name" value="GPCRRHODOPSN"/>
</dbReference>
<dbReference type="STRING" id="13616.ENSMODP00000048351"/>
<dbReference type="InterPro" id="IPR000276">
    <property type="entry name" value="GPCR_Rhodpsn"/>
</dbReference>
<name>A0A5F8GMH8_MONDO</name>
<evidence type="ECO:0000313" key="13">
    <source>
        <dbReference type="Proteomes" id="UP000002280"/>
    </source>
</evidence>
<keyword evidence="13" id="KW-1185">Reference proteome</keyword>
<keyword evidence="9" id="KW-0675">Receptor</keyword>
<evidence type="ECO:0000256" key="3">
    <source>
        <dbReference type="ARBA" id="ARBA00022606"/>
    </source>
</evidence>
<feature type="transmembrane region" description="Helical" evidence="10">
    <location>
        <begin position="200"/>
        <end position="229"/>
    </location>
</feature>
<feature type="transmembrane region" description="Helical" evidence="10">
    <location>
        <begin position="102"/>
        <end position="120"/>
    </location>
</feature>
<keyword evidence="2 10" id="KW-1003">Cell membrane</keyword>
<dbReference type="FunCoup" id="A0A5F8GMH8">
    <property type="interactions" value="72"/>
</dbReference>